<reference evidence="1 2" key="1">
    <citation type="submission" date="2024-04" db="EMBL/GenBank/DDBJ databases">
        <title>Genomic Markers of Mycobacteria.</title>
        <authorList>
            <person name="Soliman M.S."/>
            <person name="Elkholy A."/>
            <person name="Soliman N.S."/>
            <person name="Abbas A."/>
            <person name="Khayrat S."/>
            <person name="Shawky S."/>
        </authorList>
    </citation>
    <scope>NUCLEOTIDE SEQUENCE [LARGE SCALE GENOMIC DNA]</scope>
    <source>
        <strain evidence="1 2">Egy-CU-AM5</strain>
    </source>
</reference>
<organism evidence="1 2">
    <name type="scientific">Mycolicibacterium porcinum</name>
    <dbReference type="NCBI Taxonomy" id="39693"/>
    <lineage>
        <taxon>Bacteria</taxon>
        <taxon>Bacillati</taxon>
        <taxon>Actinomycetota</taxon>
        <taxon>Actinomycetes</taxon>
        <taxon>Mycobacteriales</taxon>
        <taxon>Mycobacteriaceae</taxon>
        <taxon>Mycolicibacterium</taxon>
    </lineage>
</organism>
<dbReference type="EMBL" id="JBDLOU010000056">
    <property type="protein sequence ID" value="MEX3740979.1"/>
    <property type="molecule type" value="Genomic_DNA"/>
</dbReference>
<sequence length="139" mass="15843">MKIEENQIGGILKAMTVSVFASLPSAWPEYLEPCGGQGILIARISQNCNHQFNDTDVVARAIVFMPGDDIEDSHIRRFTIRNQDLDIDPKYVTGALSTFRYLDYWDNEREPATSRVARYHQCAQAILELTAIDLWNPIR</sequence>
<protein>
    <submittedName>
        <fullName evidence="1">Uncharacterized protein</fullName>
    </submittedName>
</protein>
<dbReference type="RefSeq" id="WP_368573729.1">
    <property type="nucleotide sequence ID" value="NZ_JBDLOU010000056.1"/>
</dbReference>
<dbReference type="Proteomes" id="UP001558474">
    <property type="component" value="Unassembled WGS sequence"/>
</dbReference>
<comment type="caution">
    <text evidence="1">The sequence shown here is derived from an EMBL/GenBank/DDBJ whole genome shotgun (WGS) entry which is preliminary data.</text>
</comment>
<name>A0ABV3VMJ0_9MYCO</name>
<gene>
    <name evidence="1" type="ORF">ABFW12_22390</name>
</gene>
<keyword evidence="2" id="KW-1185">Reference proteome</keyword>
<evidence type="ECO:0000313" key="1">
    <source>
        <dbReference type="EMBL" id="MEX3740979.1"/>
    </source>
</evidence>
<proteinExistence type="predicted"/>
<accession>A0ABV3VMJ0</accession>
<evidence type="ECO:0000313" key="2">
    <source>
        <dbReference type="Proteomes" id="UP001558474"/>
    </source>
</evidence>